<dbReference type="KEGG" id="tpal:117647956"/>
<dbReference type="InterPro" id="IPR036525">
    <property type="entry name" value="Tubulin/FtsZ_GTPase_sf"/>
</dbReference>
<evidence type="ECO:0000256" key="2">
    <source>
        <dbReference type="ARBA" id="ARBA00008507"/>
    </source>
</evidence>
<comment type="similarity">
    <text evidence="2">Belongs to the misato family.</text>
</comment>
<dbReference type="GeneID" id="117647956"/>
<reference evidence="7" key="1">
    <citation type="submission" date="2025-08" db="UniProtKB">
        <authorList>
            <consortium name="RefSeq"/>
        </authorList>
    </citation>
    <scope>IDENTIFICATION</scope>
    <source>
        <tissue evidence="7">Total insect</tissue>
    </source>
</reference>
<keyword evidence="3" id="KW-0496">Mitochondrion</keyword>
<dbReference type="Gene3D" id="3.40.50.1440">
    <property type="entry name" value="Tubulin/FtsZ, GTPase domain"/>
    <property type="match status" value="1"/>
</dbReference>
<dbReference type="AlphaFoldDB" id="A0A6P8Z752"/>
<dbReference type="PANTHER" id="PTHR13391:SF0">
    <property type="entry name" value="PROTEIN MISATO HOMOLOG 1"/>
    <property type="match status" value="1"/>
</dbReference>
<protein>
    <submittedName>
        <fullName evidence="7">Protein misato</fullName>
    </submittedName>
</protein>
<evidence type="ECO:0000313" key="6">
    <source>
        <dbReference type="Proteomes" id="UP000515158"/>
    </source>
</evidence>
<sequence length="555" mass="62117">MAASREILTLQLGHYSNFVGSHWWNIQEAGFSYSGKPSDVDHDILFREGINFKNEVTFTPRLLLVDLKGSLQHLRIEGELYDVPAPDVNEAPWPAEKVQVEVAPEQPEKNEFLRDIEAGSSSSAAGGDTGGPVPTKVYNLENDIKTWSDFLVSRFHPRTVLVSNEYQHNSSEQPFDIYNYGVSLFKNPDFEEDLTDRIRNYIEECNNAQGFHLLFDGTDGFGGVASSLAEHLADEYHNKSVLALPLISPIGDITPIQECVRTMNFALCMQKVAESVSLSVPLGLDSLNWRAAGPPRVFPHLDYNSNLPYHTSAILAAAIDTFSLRYRLRSGTERLSDLVDPMRRHGRSVACCSVGLPFGIREGDNLLNTLEKWEGPFWTSITPHCNPDMEDINQRIWMQSVVLRGIPQSRLRGVLSPESNANPELSCNSATELLQAYLTFTTNGTYSHVTSCEAPCKVKPPFPRIFKESVALNGDILSHGSRSNLLNMNETPVVSSITSCDSVKDMLRSLHTETARLNIRRFPAYAKAGLEVDEFEENMESLYALSENYEEKYEL</sequence>
<dbReference type="GO" id="GO:0005739">
    <property type="term" value="C:mitochondrion"/>
    <property type="evidence" value="ECO:0007669"/>
    <property type="project" value="UniProtKB-SubCell"/>
</dbReference>
<evidence type="ECO:0000259" key="4">
    <source>
        <dbReference type="Pfam" id="PF10644"/>
    </source>
</evidence>
<feature type="domain" description="Misato Segment II tubulin-like" evidence="4">
    <location>
        <begin position="5"/>
        <end position="117"/>
    </location>
</feature>
<dbReference type="PANTHER" id="PTHR13391">
    <property type="entry name" value="MITOCHONDRIAL DISTRIBUTION REGULATOR MISATO"/>
    <property type="match status" value="1"/>
</dbReference>
<dbReference type="CTD" id="33119"/>
<dbReference type="OrthoDB" id="271881at2759"/>
<name>A0A6P8Z752_THRPL</name>
<dbReference type="SUPFAM" id="SSF52490">
    <property type="entry name" value="Tubulin nucleotide-binding domain-like"/>
    <property type="match status" value="1"/>
</dbReference>
<organism evidence="7">
    <name type="scientific">Thrips palmi</name>
    <name type="common">Melon thrips</name>
    <dbReference type="NCBI Taxonomy" id="161013"/>
    <lineage>
        <taxon>Eukaryota</taxon>
        <taxon>Metazoa</taxon>
        <taxon>Ecdysozoa</taxon>
        <taxon>Arthropoda</taxon>
        <taxon>Hexapoda</taxon>
        <taxon>Insecta</taxon>
        <taxon>Pterygota</taxon>
        <taxon>Neoptera</taxon>
        <taxon>Paraneoptera</taxon>
        <taxon>Thysanoptera</taxon>
        <taxon>Terebrantia</taxon>
        <taxon>Thripoidea</taxon>
        <taxon>Thripidae</taxon>
        <taxon>Thrips</taxon>
    </lineage>
</organism>
<comment type="subcellular location">
    <subcellularLocation>
        <location evidence="1">Mitochondrion</location>
    </subcellularLocation>
</comment>
<accession>A0A6P8Z752</accession>
<dbReference type="InterPro" id="IPR049942">
    <property type="entry name" value="DML1/Misato"/>
</dbReference>
<dbReference type="FunCoup" id="A0A6P8Z752">
    <property type="interactions" value="1133"/>
</dbReference>
<dbReference type="RefSeq" id="XP_034245861.1">
    <property type="nucleotide sequence ID" value="XM_034389970.1"/>
</dbReference>
<evidence type="ECO:0000256" key="3">
    <source>
        <dbReference type="ARBA" id="ARBA00023128"/>
    </source>
</evidence>
<dbReference type="CDD" id="cd06060">
    <property type="entry name" value="misato"/>
    <property type="match status" value="1"/>
</dbReference>
<evidence type="ECO:0000259" key="5">
    <source>
        <dbReference type="Pfam" id="PF14881"/>
    </source>
</evidence>
<dbReference type="Pfam" id="PF14881">
    <property type="entry name" value="Tubulin_3"/>
    <property type="match status" value="1"/>
</dbReference>
<dbReference type="GO" id="GO:0007005">
    <property type="term" value="P:mitochondrion organization"/>
    <property type="evidence" value="ECO:0007669"/>
    <property type="project" value="InterPro"/>
</dbReference>
<keyword evidence="6" id="KW-1185">Reference proteome</keyword>
<feature type="domain" description="DML1/Misato tubulin" evidence="5">
    <location>
        <begin position="142"/>
        <end position="328"/>
    </location>
</feature>
<dbReference type="InParanoid" id="A0A6P8Z752"/>
<evidence type="ECO:0000256" key="1">
    <source>
        <dbReference type="ARBA" id="ARBA00004173"/>
    </source>
</evidence>
<dbReference type="Pfam" id="PF10644">
    <property type="entry name" value="Misat_Tub_SegII"/>
    <property type="match status" value="1"/>
</dbReference>
<dbReference type="InterPro" id="IPR019605">
    <property type="entry name" value="Misato_II_tubulin-like"/>
</dbReference>
<gene>
    <name evidence="7" type="primary">LOC117647956</name>
</gene>
<dbReference type="Proteomes" id="UP000515158">
    <property type="component" value="Unplaced"/>
</dbReference>
<proteinExistence type="inferred from homology"/>
<dbReference type="InterPro" id="IPR029209">
    <property type="entry name" value="DML1/Misato_tubulin"/>
</dbReference>
<evidence type="ECO:0000313" key="7">
    <source>
        <dbReference type="RefSeq" id="XP_034245861.1"/>
    </source>
</evidence>